<dbReference type="Proteomes" id="UP000283383">
    <property type="component" value="Unassembled WGS sequence"/>
</dbReference>
<protein>
    <submittedName>
        <fullName evidence="1">Uncharacterized protein</fullName>
    </submittedName>
</protein>
<sequence length="99" mass="11529">MEALVHQVRKRDIPDDWFIVSLYPKEREFKLEPHHTRRNLKWGQLVIHMISHDLNMMFGLSGLFTVTHRFFAISQIVVTVPGLKHEGIGLPYPPESNLA</sequence>
<dbReference type="EMBL" id="MCBQ01018520">
    <property type="protein sequence ID" value="RKF57956.1"/>
    <property type="molecule type" value="Genomic_DNA"/>
</dbReference>
<name>A0A420HKK4_9PEZI</name>
<keyword evidence="2" id="KW-1185">Reference proteome</keyword>
<dbReference type="AlphaFoldDB" id="A0A420HKK4"/>
<evidence type="ECO:0000313" key="2">
    <source>
        <dbReference type="Proteomes" id="UP000283383"/>
    </source>
</evidence>
<evidence type="ECO:0000313" key="1">
    <source>
        <dbReference type="EMBL" id="RKF57956.1"/>
    </source>
</evidence>
<gene>
    <name evidence="1" type="ORF">GcM3_185047</name>
</gene>
<comment type="caution">
    <text evidence="1">The sequence shown here is derived from an EMBL/GenBank/DDBJ whole genome shotgun (WGS) entry which is preliminary data.</text>
</comment>
<organism evidence="1 2">
    <name type="scientific">Golovinomyces cichoracearum</name>
    <dbReference type="NCBI Taxonomy" id="62708"/>
    <lineage>
        <taxon>Eukaryota</taxon>
        <taxon>Fungi</taxon>
        <taxon>Dikarya</taxon>
        <taxon>Ascomycota</taxon>
        <taxon>Pezizomycotina</taxon>
        <taxon>Leotiomycetes</taxon>
        <taxon>Erysiphales</taxon>
        <taxon>Erysiphaceae</taxon>
        <taxon>Golovinomyces</taxon>
    </lineage>
</organism>
<accession>A0A420HKK4</accession>
<proteinExistence type="predicted"/>
<reference evidence="1 2" key="1">
    <citation type="journal article" date="2018" name="BMC Genomics">
        <title>Comparative genome analyses reveal sequence features reflecting distinct modes of host-adaptation between dicot and monocot powdery mildew.</title>
        <authorList>
            <person name="Wu Y."/>
            <person name="Ma X."/>
            <person name="Pan Z."/>
            <person name="Kale S.D."/>
            <person name="Song Y."/>
            <person name="King H."/>
            <person name="Zhang Q."/>
            <person name="Presley C."/>
            <person name="Deng X."/>
            <person name="Wei C.I."/>
            <person name="Xiao S."/>
        </authorList>
    </citation>
    <scope>NUCLEOTIDE SEQUENCE [LARGE SCALE GENOMIC DNA]</scope>
    <source>
        <strain evidence="1">UMSG3</strain>
    </source>
</reference>